<dbReference type="EMBL" id="SGPJ01000001">
    <property type="protein sequence ID" value="THH02839.1"/>
    <property type="molecule type" value="Genomic_DNA"/>
</dbReference>
<dbReference type="InterPro" id="IPR025687">
    <property type="entry name" value="Znf-C4pol"/>
</dbReference>
<dbReference type="AlphaFoldDB" id="A0A4S4KVN7"/>
<keyword evidence="15" id="KW-0408">Iron</keyword>
<feature type="domain" description="C4-type zinc-finger of DNA polymerase delta" evidence="23">
    <location>
        <begin position="445"/>
        <end position="514"/>
    </location>
</feature>
<dbReference type="FunFam" id="1.10.287.690:FF:000002">
    <property type="entry name" value="DNA polymerase zeta"/>
    <property type="match status" value="1"/>
</dbReference>
<dbReference type="InterPro" id="IPR017964">
    <property type="entry name" value="DNA-dir_DNA_pol_B_CS"/>
</dbReference>
<dbReference type="InterPro" id="IPR043502">
    <property type="entry name" value="DNA/RNA_pol_sf"/>
</dbReference>
<proteinExistence type="inferred from homology"/>
<evidence type="ECO:0000256" key="4">
    <source>
        <dbReference type="ARBA" id="ARBA00012417"/>
    </source>
</evidence>
<evidence type="ECO:0000256" key="7">
    <source>
        <dbReference type="ARBA" id="ARBA00022679"/>
    </source>
</evidence>
<dbReference type="GO" id="GO:0005634">
    <property type="term" value="C:nucleus"/>
    <property type="evidence" value="ECO:0007669"/>
    <property type="project" value="UniProtKB-SubCell"/>
</dbReference>
<evidence type="ECO:0000256" key="15">
    <source>
        <dbReference type="ARBA" id="ARBA00023004"/>
    </source>
</evidence>
<evidence type="ECO:0000313" key="25">
    <source>
        <dbReference type="Proteomes" id="UP000309038"/>
    </source>
</evidence>
<dbReference type="GO" id="GO:0003677">
    <property type="term" value="F:DNA binding"/>
    <property type="evidence" value="ECO:0007669"/>
    <property type="project" value="UniProtKB-KW"/>
</dbReference>
<comment type="catalytic activity">
    <reaction evidence="20">
        <text>DNA(n) + a 2'-deoxyribonucleoside 5'-triphosphate = DNA(n+1) + diphosphate</text>
        <dbReference type="Rhea" id="RHEA:22508"/>
        <dbReference type="Rhea" id="RHEA-COMP:17339"/>
        <dbReference type="Rhea" id="RHEA-COMP:17340"/>
        <dbReference type="ChEBI" id="CHEBI:33019"/>
        <dbReference type="ChEBI" id="CHEBI:61560"/>
        <dbReference type="ChEBI" id="CHEBI:173112"/>
        <dbReference type="EC" id="2.7.7.7"/>
    </reaction>
</comment>
<keyword evidence="8" id="KW-0548">Nucleotidyltransferase</keyword>
<organism evidence="24 25">
    <name type="scientific">Hermanssonia centrifuga</name>
    <dbReference type="NCBI Taxonomy" id="98765"/>
    <lineage>
        <taxon>Eukaryota</taxon>
        <taxon>Fungi</taxon>
        <taxon>Dikarya</taxon>
        <taxon>Basidiomycota</taxon>
        <taxon>Agaricomycotina</taxon>
        <taxon>Agaricomycetes</taxon>
        <taxon>Polyporales</taxon>
        <taxon>Meruliaceae</taxon>
        <taxon>Hermanssonia</taxon>
    </lineage>
</organism>
<keyword evidence="14" id="KW-0239">DNA-directed DNA polymerase</keyword>
<evidence type="ECO:0000256" key="5">
    <source>
        <dbReference type="ARBA" id="ARBA00021589"/>
    </source>
</evidence>
<keyword evidence="19" id="KW-0539">Nucleus</keyword>
<dbReference type="InterPro" id="IPR023211">
    <property type="entry name" value="DNA_pol_palm_dom_sf"/>
</dbReference>
<evidence type="ECO:0000256" key="17">
    <source>
        <dbReference type="ARBA" id="ARBA00023125"/>
    </source>
</evidence>
<evidence type="ECO:0000256" key="16">
    <source>
        <dbReference type="ARBA" id="ARBA00023014"/>
    </source>
</evidence>
<evidence type="ECO:0000256" key="18">
    <source>
        <dbReference type="ARBA" id="ARBA00023204"/>
    </source>
</evidence>
<protein>
    <recommendedName>
        <fullName evidence="5">DNA polymerase zeta catalytic subunit</fullName>
        <ecNumber evidence="4">2.7.7.7</ecNumber>
    </recommendedName>
</protein>
<evidence type="ECO:0000256" key="8">
    <source>
        <dbReference type="ARBA" id="ARBA00022695"/>
    </source>
</evidence>
<accession>A0A4S4KVN7</accession>
<dbReference type="Pfam" id="PF14260">
    <property type="entry name" value="zf-C4pol"/>
    <property type="match status" value="1"/>
</dbReference>
<evidence type="ECO:0000256" key="14">
    <source>
        <dbReference type="ARBA" id="ARBA00022932"/>
    </source>
</evidence>
<comment type="subunit">
    <text evidence="21">Forms DNA polymerase zeta with REV7.</text>
</comment>
<evidence type="ECO:0000256" key="21">
    <source>
        <dbReference type="ARBA" id="ARBA00066055"/>
    </source>
</evidence>
<evidence type="ECO:0000256" key="2">
    <source>
        <dbReference type="ARBA" id="ARBA00004123"/>
    </source>
</evidence>
<evidence type="ECO:0000259" key="22">
    <source>
        <dbReference type="Pfam" id="PF00136"/>
    </source>
</evidence>
<dbReference type="Pfam" id="PF00136">
    <property type="entry name" value="DNA_pol_B"/>
    <property type="match status" value="1"/>
</dbReference>
<evidence type="ECO:0000313" key="24">
    <source>
        <dbReference type="EMBL" id="THH02839.1"/>
    </source>
</evidence>
<dbReference type="GO" id="GO:0003887">
    <property type="term" value="F:DNA-directed DNA polymerase activity"/>
    <property type="evidence" value="ECO:0007669"/>
    <property type="project" value="UniProtKB-KW"/>
</dbReference>
<dbReference type="PROSITE" id="PS00116">
    <property type="entry name" value="DNA_POLYMERASE_B"/>
    <property type="match status" value="1"/>
</dbReference>
<evidence type="ECO:0000256" key="12">
    <source>
        <dbReference type="ARBA" id="ARBA00022771"/>
    </source>
</evidence>
<gene>
    <name evidence="24" type="ORF">EW026_g5</name>
</gene>
<keyword evidence="10" id="KW-0479">Metal-binding</keyword>
<keyword evidence="7" id="KW-0808">Transferase</keyword>
<evidence type="ECO:0000256" key="20">
    <source>
        <dbReference type="ARBA" id="ARBA00049244"/>
    </source>
</evidence>
<evidence type="ECO:0000259" key="23">
    <source>
        <dbReference type="Pfam" id="PF14260"/>
    </source>
</evidence>
<dbReference type="Gene3D" id="1.10.132.60">
    <property type="entry name" value="DNA polymerase family B, C-terminal domain"/>
    <property type="match status" value="1"/>
</dbReference>
<reference evidence="24 25" key="1">
    <citation type="submission" date="2019-02" db="EMBL/GenBank/DDBJ databases">
        <title>Genome sequencing of the rare red list fungi Phlebia centrifuga.</title>
        <authorList>
            <person name="Buettner E."/>
            <person name="Kellner H."/>
        </authorList>
    </citation>
    <scope>NUCLEOTIDE SEQUENCE [LARGE SCALE GENOMIC DNA]</scope>
    <source>
        <strain evidence="24 25">DSM 108282</strain>
    </source>
</reference>
<dbReference type="GO" id="GO:0051539">
    <property type="term" value="F:4 iron, 4 sulfur cluster binding"/>
    <property type="evidence" value="ECO:0007669"/>
    <property type="project" value="UniProtKB-KW"/>
</dbReference>
<keyword evidence="12" id="KW-0863">Zinc-finger</keyword>
<keyword evidence="13" id="KW-0862">Zinc</keyword>
<evidence type="ECO:0000256" key="13">
    <source>
        <dbReference type="ARBA" id="ARBA00022833"/>
    </source>
</evidence>
<keyword evidence="16" id="KW-0411">Iron-sulfur</keyword>
<dbReference type="GO" id="GO:0000166">
    <property type="term" value="F:nucleotide binding"/>
    <property type="evidence" value="ECO:0007669"/>
    <property type="project" value="InterPro"/>
</dbReference>
<dbReference type="GO" id="GO:0008270">
    <property type="term" value="F:zinc ion binding"/>
    <property type="evidence" value="ECO:0007669"/>
    <property type="project" value="UniProtKB-KW"/>
</dbReference>
<keyword evidence="18" id="KW-0234">DNA repair</keyword>
<dbReference type="FunFam" id="1.10.132.60:FF:000007">
    <property type="entry name" value="DNA polymerase"/>
    <property type="match status" value="1"/>
</dbReference>
<comment type="similarity">
    <text evidence="3">Belongs to the DNA polymerase type-B family.</text>
</comment>
<dbReference type="InterPro" id="IPR030559">
    <property type="entry name" value="PolZ_Rev3"/>
</dbReference>
<evidence type="ECO:0000256" key="10">
    <source>
        <dbReference type="ARBA" id="ARBA00022723"/>
    </source>
</evidence>
<keyword evidence="17" id="KW-0238">DNA-binding</keyword>
<dbReference type="Gene3D" id="3.90.1600.10">
    <property type="entry name" value="Palm domain of DNA polymerase"/>
    <property type="match status" value="1"/>
</dbReference>
<evidence type="ECO:0000256" key="6">
    <source>
        <dbReference type="ARBA" id="ARBA00022485"/>
    </source>
</evidence>
<dbReference type="InterPro" id="IPR042087">
    <property type="entry name" value="DNA_pol_B_thumb"/>
</dbReference>
<dbReference type="GO" id="GO:0000724">
    <property type="term" value="P:double-strand break repair via homologous recombination"/>
    <property type="evidence" value="ECO:0007669"/>
    <property type="project" value="TreeGrafter"/>
</dbReference>
<keyword evidence="11" id="KW-0227">DNA damage</keyword>
<evidence type="ECO:0000256" key="11">
    <source>
        <dbReference type="ARBA" id="ARBA00022763"/>
    </source>
</evidence>
<dbReference type="GO" id="GO:0006260">
    <property type="term" value="P:DNA replication"/>
    <property type="evidence" value="ECO:0007669"/>
    <property type="project" value="UniProtKB-KW"/>
</dbReference>
<feature type="domain" description="DNA-directed DNA polymerase family B multifunctional" evidence="22">
    <location>
        <begin position="1"/>
        <end position="392"/>
    </location>
</feature>
<keyword evidence="9" id="KW-0235">DNA replication</keyword>
<dbReference type="SUPFAM" id="SSF56672">
    <property type="entry name" value="DNA/RNA polymerases"/>
    <property type="match status" value="1"/>
</dbReference>
<keyword evidence="6" id="KW-0004">4Fe-4S</keyword>
<evidence type="ECO:0000256" key="19">
    <source>
        <dbReference type="ARBA" id="ARBA00023242"/>
    </source>
</evidence>
<comment type="subcellular location">
    <subcellularLocation>
        <location evidence="2">Nucleus</location>
    </subcellularLocation>
</comment>
<evidence type="ECO:0000256" key="1">
    <source>
        <dbReference type="ARBA" id="ARBA00001966"/>
    </source>
</evidence>
<name>A0A4S4KVN7_9APHY</name>
<evidence type="ECO:0000256" key="3">
    <source>
        <dbReference type="ARBA" id="ARBA00005755"/>
    </source>
</evidence>
<dbReference type="Proteomes" id="UP000309038">
    <property type="component" value="Unassembled WGS sequence"/>
</dbReference>
<dbReference type="EC" id="2.7.7.7" evidence="4"/>
<dbReference type="InterPro" id="IPR006134">
    <property type="entry name" value="DNA-dir_DNA_pol_B_multi_dom"/>
</dbReference>
<evidence type="ECO:0000256" key="9">
    <source>
        <dbReference type="ARBA" id="ARBA00022705"/>
    </source>
</evidence>
<dbReference type="CDD" id="cd05534">
    <property type="entry name" value="POLBc_zeta"/>
    <property type="match status" value="1"/>
</dbReference>
<dbReference type="Gene3D" id="1.10.287.690">
    <property type="entry name" value="Helix hairpin bin"/>
    <property type="match status" value="1"/>
</dbReference>
<dbReference type="GO" id="GO:0042276">
    <property type="term" value="P:error-prone translesion synthesis"/>
    <property type="evidence" value="ECO:0007669"/>
    <property type="project" value="TreeGrafter"/>
</dbReference>
<dbReference type="GO" id="GO:0016035">
    <property type="term" value="C:zeta DNA polymerase complex"/>
    <property type="evidence" value="ECO:0007669"/>
    <property type="project" value="InterPro"/>
</dbReference>
<dbReference type="PANTHER" id="PTHR45812:SF1">
    <property type="entry name" value="DNA POLYMERASE ZETA CATALYTIC SUBUNIT"/>
    <property type="match status" value="1"/>
</dbReference>
<comment type="cofactor">
    <cofactor evidence="1">
        <name>[4Fe-4S] cluster</name>
        <dbReference type="ChEBI" id="CHEBI:49883"/>
    </cofactor>
</comment>
<keyword evidence="25" id="KW-1185">Reference proteome</keyword>
<comment type="caution">
    <text evidence="24">The sequence shown here is derived from an EMBL/GenBank/DDBJ whole genome shotgun (WGS) entry which is preliminary data.</text>
</comment>
<sequence>MIAYNYCYSTCLGRVVDFKGQNKFGVTELRQPAGLLNTLKEHINVSPNGMIFVNQDVRKGLLARMLTELLNTRVMVKQAMKGVRDDKALQRVLDARQLSLKFIANVTYGYTSATYSGRMPAVEIADAIVQSGRETLEKASRIQLRAYTTFSHPRYQAIRVIDSTQRWGAKVVYGDTDSLFIYLSGKTKDQAFRIGHDIADTITALNPAPIKLKFEKVYLGCVLMAKKRYVGFKYENPDDQDPVFDAKGIETVRRDGIPAQQKMVETCLKILFRTQDLSQVKDYCCTTWAQILENKASIQDFIFSKEVRLGTYSDRGPPPPGAAVAARRLAEDPNDEAQYGDRIPYVIIREGPTRLVDRAVAPEGILNDSHKHLDAVYYITRVLIPPLERIFNLVGADVRSWYEEMPKALRVDDKDALMFSPRKAQRQAALASRFQIDEHFLSSHCLTCGVLTDDYVCDDCRFQPQETISRILALMRRTEKQLTDVQLVCATCSGTPTTEPIHCESLDCPWLFERKKVEHRTEGLETIQDIVDDLQYYVDEFADSEGNFEIVEDDLQEEVEEEVLLEYEDSEDDELEYL</sequence>
<dbReference type="PANTHER" id="PTHR45812">
    <property type="entry name" value="DNA POLYMERASE ZETA CATALYTIC SUBUNIT"/>
    <property type="match status" value="1"/>
</dbReference>